<feature type="signal peptide" evidence="6">
    <location>
        <begin position="1"/>
        <end position="20"/>
    </location>
</feature>
<dbReference type="PROSITE" id="PS51352">
    <property type="entry name" value="THIOREDOXIN_2"/>
    <property type="match status" value="1"/>
</dbReference>
<organism evidence="8 9">
    <name type="scientific">Fibrivirga algicola</name>
    <dbReference type="NCBI Taxonomy" id="2950420"/>
    <lineage>
        <taxon>Bacteria</taxon>
        <taxon>Pseudomonadati</taxon>
        <taxon>Bacteroidota</taxon>
        <taxon>Cytophagia</taxon>
        <taxon>Cytophagales</taxon>
        <taxon>Spirosomataceae</taxon>
        <taxon>Fibrivirga</taxon>
    </lineage>
</organism>
<dbReference type="InterPro" id="IPR025380">
    <property type="entry name" value="DUF4369"/>
</dbReference>
<dbReference type="EMBL" id="WAEL01000001">
    <property type="protein sequence ID" value="NID08950.1"/>
    <property type="molecule type" value="Genomic_DNA"/>
</dbReference>
<dbReference type="Proteomes" id="UP000606008">
    <property type="component" value="Unassembled WGS sequence"/>
</dbReference>
<accession>A0ABX0Q9U5</accession>
<proteinExistence type="predicted"/>
<feature type="domain" description="Thioredoxin" evidence="7">
    <location>
        <begin position="320"/>
        <end position="468"/>
    </location>
</feature>
<dbReference type="Pfam" id="PF13905">
    <property type="entry name" value="Thioredoxin_8"/>
    <property type="match status" value="1"/>
</dbReference>
<evidence type="ECO:0000256" key="6">
    <source>
        <dbReference type="SAM" id="SignalP"/>
    </source>
</evidence>
<dbReference type="InterPro" id="IPR013766">
    <property type="entry name" value="Thioredoxin_domain"/>
</dbReference>
<keyword evidence="2" id="KW-0201">Cytochrome c-type biogenesis</keyword>
<evidence type="ECO:0000313" key="8">
    <source>
        <dbReference type="EMBL" id="NID08950.1"/>
    </source>
</evidence>
<feature type="region of interest" description="Disordered" evidence="5">
    <location>
        <begin position="468"/>
        <end position="487"/>
    </location>
</feature>
<evidence type="ECO:0000256" key="4">
    <source>
        <dbReference type="ARBA" id="ARBA00023284"/>
    </source>
</evidence>
<evidence type="ECO:0000256" key="1">
    <source>
        <dbReference type="ARBA" id="ARBA00004196"/>
    </source>
</evidence>
<feature type="chain" id="PRO_5047032811" evidence="6">
    <location>
        <begin position="21"/>
        <end position="487"/>
    </location>
</feature>
<comment type="caution">
    <text evidence="8">The sequence shown here is derived from an EMBL/GenBank/DDBJ whole genome shotgun (WGS) entry which is preliminary data.</text>
</comment>
<reference evidence="9" key="2">
    <citation type="submission" date="2023-07" db="EMBL/GenBank/DDBJ databases">
        <authorList>
            <person name="Jung D.-H."/>
        </authorList>
    </citation>
    <scope>NUCLEOTIDE SEQUENCE [LARGE SCALE GENOMIC DNA]</scope>
    <source>
        <strain evidence="9">JA-25</strain>
    </source>
</reference>
<dbReference type="SUPFAM" id="SSF52833">
    <property type="entry name" value="Thioredoxin-like"/>
    <property type="match status" value="1"/>
</dbReference>
<gene>
    <name evidence="8" type="ORF">F7231_02090</name>
</gene>
<dbReference type="InterPro" id="IPR050553">
    <property type="entry name" value="Thioredoxin_ResA/DsbE_sf"/>
</dbReference>
<dbReference type="InterPro" id="IPR012336">
    <property type="entry name" value="Thioredoxin-like_fold"/>
</dbReference>
<keyword evidence="3" id="KW-1015">Disulfide bond</keyword>
<evidence type="ECO:0000256" key="3">
    <source>
        <dbReference type="ARBA" id="ARBA00023157"/>
    </source>
</evidence>
<dbReference type="CDD" id="cd02966">
    <property type="entry name" value="TlpA_like_family"/>
    <property type="match status" value="1"/>
</dbReference>
<dbReference type="PANTHER" id="PTHR42852:SF6">
    <property type="entry name" value="THIOL:DISULFIDE INTERCHANGE PROTEIN DSBE"/>
    <property type="match status" value="1"/>
</dbReference>
<keyword evidence="6" id="KW-0732">Signal</keyword>
<evidence type="ECO:0000256" key="2">
    <source>
        <dbReference type="ARBA" id="ARBA00022748"/>
    </source>
</evidence>
<dbReference type="InterPro" id="IPR033395">
    <property type="entry name" value="DUF5106"/>
</dbReference>
<dbReference type="Pfam" id="PF14289">
    <property type="entry name" value="DUF4369"/>
    <property type="match status" value="1"/>
</dbReference>
<keyword evidence="4" id="KW-0676">Redox-active center</keyword>
<dbReference type="RefSeq" id="WP_166690733.1">
    <property type="nucleotide sequence ID" value="NZ_WAEL01000001.1"/>
</dbReference>
<dbReference type="InterPro" id="IPR036249">
    <property type="entry name" value="Thioredoxin-like_sf"/>
</dbReference>
<comment type="subcellular location">
    <subcellularLocation>
        <location evidence="1">Cell envelope</location>
    </subcellularLocation>
</comment>
<evidence type="ECO:0000313" key="9">
    <source>
        <dbReference type="Proteomes" id="UP000606008"/>
    </source>
</evidence>
<evidence type="ECO:0000259" key="7">
    <source>
        <dbReference type="PROSITE" id="PS51352"/>
    </source>
</evidence>
<dbReference type="Pfam" id="PF17127">
    <property type="entry name" value="DUF5106"/>
    <property type="match status" value="1"/>
</dbReference>
<protein>
    <submittedName>
        <fullName evidence="8">DUF4369 domain-containing protein</fullName>
    </submittedName>
</protein>
<reference evidence="9" key="1">
    <citation type="submission" date="2019-09" db="EMBL/GenBank/DDBJ databases">
        <authorList>
            <person name="Jung D.-H."/>
        </authorList>
    </citation>
    <scope>NUCLEOTIDE SEQUENCE [LARGE SCALE GENOMIC DNA]</scope>
    <source>
        <strain evidence="9">JA-25</strain>
    </source>
</reference>
<dbReference type="PANTHER" id="PTHR42852">
    <property type="entry name" value="THIOL:DISULFIDE INTERCHANGE PROTEIN DSBE"/>
    <property type="match status" value="1"/>
</dbReference>
<keyword evidence="9" id="KW-1185">Reference proteome</keyword>
<dbReference type="Gene3D" id="3.40.30.10">
    <property type="entry name" value="Glutaredoxin"/>
    <property type="match status" value="1"/>
</dbReference>
<evidence type="ECO:0000256" key="5">
    <source>
        <dbReference type="SAM" id="MobiDB-lite"/>
    </source>
</evidence>
<sequence>MKRRNFFVLMLGLLPLLTLAQTTTEGHRITGRIRGVKDTTVVLAHYQYDPTHYVPKDTARVDANGNFVFQGKKSLPGGLYLVVMPKGRYFDIVLAEQQFAFETDTADFIGSMKVTGSPENAAFYGYQQKLKGLFEEMRQADKQPKTEASAQRLKDMQAQARAYRADFLAQNKSLLTTKILLASSEPDVPTPPKAANGRPDSLWQFAYYKNHFWDNFDLNDDRMLRTPLLQPKIDRFIKELTVQQSDSLAKSADYLISKAGASKDLKPYLIWYITSQYERPKVLGTDGLFIHMVEKYWLTRQMPNIDSATMKTVSERVAVLKPLQVGKTFAMPIVGDTLARPLSFNNLAAADYTIMFFYAPHCGHCREAAPKVKKFTDSPAGKGVKVVAIAIEDSADDWKKFIKEFKLNTWMHGYDHKQQIDFRRQYDVATTPTLYVLDRNKKIIARGLPAEQIEDFLDFTRKQAALGTPAKTGGAKTATVKAKPTSR</sequence>
<name>A0ABX0Q9U5_9BACT</name>